<sequence length="74" mass="8243">MGGGGAYLVPPAAPIQADIDNFRKEMPADLILAEANEVQDPFKHSWFGRKKMMQILQPFSLSLSLGLSSYKRFD</sequence>
<gene>
    <name evidence="1" type="ORF">PVAP13_7NG216400</name>
</gene>
<organism evidence="1 2">
    <name type="scientific">Panicum virgatum</name>
    <name type="common">Blackwell switchgrass</name>
    <dbReference type="NCBI Taxonomy" id="38727"/>
    <lineage>
        <taxon>Eukaryota</taxon>
        <taxon>Viridiplantae</taxon>
        <taxon>Streptophyta</taxon>
        <taxon>Embryophyta</taxon>
        <taxon>Tracheophyta</taxon>
        <taxon>Spermatophyta</taxon>
        <taxon>Magnoliopsida</taxon>
        <taxon>Liliopsida</taxon>
        <taxon>Poales</taxon>
        <taxon>Poaceae</taxon>
        <taxon>PACMAD clade</taxon>
        <taxon>Panicoideae</taxon>
        <taxon>Panicodae</taxon>
        <taxon>Paniceae</taxon>
        <taxon>Panicinae</taxon>
        <taxon>Panicum</taxon>
        <taxon>Panicum sect. Hiantes</taxon>
    </lineage>
</organism>
<accession>A0A8T0Q893</accession>
<proteinExistence type="predicted"/>
<dbReference type="AlphaFoldDB" id="A0A8T0Q893"/>
<comment type="caution">
    <text evidence="1">The sequence shown here is derived from an EMBL/GenBank/DDBJ whole genome shotgun (WGS) entry which is preliminary data.</text>
</comment>
<reference evidence="1" key="1">
    <citation type="submission" date="2020-05" db="EMBL/GenBank/DDBJ databases">
        <title>WGS assembly of Panicum virgatum.</title>
        <authorList>
            <person name="Lovell J.T."/>
            <person name="Jenkins J."/>
            <person name="Shu S."/>
            <person name="Juenger T.E."/>
            <person name="Schmutz J."/>
        </authorList>
    </citation>
    <scope>NUCLEOTIDE SEQUENCE</scope>
    <source>
        <strain evidence="1">AP13</strain>
    </source>
</reference>
<evidence type="ECO:0000313" key="1">
    <source>
        <dbReference type="EMBL" id="KAG2567146.1"/>
    </source>
</evidence>
<name>A0A8T0Q893_PANVG</name>
<dbReference type="EMBL" id="CM029050">
    <property type="protein sequence ID" value="KAG2567146.1"/>
    <property type="molecule type" value="Genomic_DNA"/>
</dbReference>
<protein>
    <submittedName>
        <fullName evidence="1">Uncharacterized protein</fullName>
    </submittedName>
</protein>
<evidence type="ECO:0000313" key="2">
    <source>
        <dbReference type="Proteomes" id="UP000823388"/>
    </source>
</evidence>
<keyword evidence="2" id="KW-1185">Reference proteome</keyword>
<dbReference type="Proteomes" id="UP000823388">
    <property type="component" value="Chromosome 7N"/>
</dbReference>